<dbReference type="SUPFAM" id="SSF56281">
    <property type="entry name" value="Metallo-hydrolase/oxidoreductase"/>
    <property type="match status" value="1"/>
</dbReference>
<keyword evidence="4" id="KW-0862">Zinc</keyword>
<dbReference type="InterPro" id="IPR036866">
    <property type="entry name" value="RibonucZ/Hydroxyglut_hydro"/>
</dbReference>
<gene>
    <name evidence="7" type="ORF">KARMA_1377</name>
</gene>
<dbReference type="InterPro" id="IPR051013">
    <property type="entry name" value="MBL_superfamily_lactonases"/>
</dbReference>
<dbReference type="PANTHER" id="PTHR42978">
    <property type="entry name" value="QUORUM-QUENCHING LACTONASE YTNP-RELATED-RELATED"/>
    <property type="match status" value="1"/>
</dbReference>
<dbReference type="Pfam" id="PF00753">
    <property type="entry name" value="Lactamase_B"/>
    <property type="match status" value="1"/>
</dbReference>
<dbReference type="AlphaFoldDB" id="A0A1M4N266"/>
<dbReference type="SMART" id="SM00849">
    <property type="entry name" value="Lactamase_B"/>
    <property type="match status" value="1"/>
</dbReference>
<dbReference type="CDD" id="cd07720">
    <property type="entry name" value="OPHC2-like_MBL-fold"/>
    <property type="match status" value="1"/>
</dbReference>
<keyword evidence="2" id="KW-0479">Metal-binding</keyword>
<reference evidence="8" key="1">
    <citation type="submission" date="2016-09" db="EMBL/GenBank/DDBJ databases">
        <authorList>
            <person name="Wibberg D."/>
        </authorList>
    </citation>
    <scope>NUCLEOTIDE SEQUENCE [LARGE SCALE GENOMIC DNA]</scope>
</reference>
<sequence>MAHFKPSRRELLKLSAMAPAFALTATAPKAQIGAPASDNPSHFSFAIGEAQITVISDGFFETPASGLGINADPEEVQAFLAAHYLPTDTSLSHTNHLVIDIGDARVLVDVGSGNRFMPTAGRLMANLESAGIDPYSITHVVITHAHPDHIWGIRDDFDEAILPDAQYFIGAAEHAFWLQDGLAASSPAEMQQFVVGAVNSLNVDGAEWTLVADGDAICPGVTVMETPGHTPGHISVHVESGGQQLVALGDSMNHAYTNFAHPDWFNGFDMDGDQTVATRQTLLDRAAEDGLTVVGYHFPFPGVGHVMREGGSYRFLPALWRFKG</sequence>
<proteinExistence type="inferred from homology"/>
<evidence type="ECO:0000256" key="4">
    <source>
        <dbReference type="ARBA" id="ARBA00022833"/>
    </source>
</evidence>
<organism evidence="7 8">
    <name type="scientific">Donghicola eburneus</name>
    <dbReference type="NCBI Taxonomy" id="393278"/>
    <lineage>
        <taxon>Bacteria</taxon>
        <taxon>Pseudomonadati</taxon>
        <taxon>Pseudomonadota</taxon>
        <taxon>Alphaproteobacteria</taxon>
        <taxon>Rhodobacterales</taxon>
        <taxon>Roseobacteraceae</taxon>
        <taxon>Donghicola</taxon>
    </lineage>
</organism>
<keyword evidence="3" id="KW-0378">Hydrolase</keyword>
<evidence type="ECO:0000313" key="7">
    <source>
        <dbReference type="EMBL" id="SCM67186.1"/>
    </source>
</evidence>
<feature type="signal peptide" evidence="5">
    <location>
        <begin position="1"/>
        <end position="22"/>
    </location>
</feature>
<protein>
    <submittedName>
        <fullName evidence="7">Metallo-beta-lactamase family protein MBL</fullName>
    </submittedName>
</protein>
<evidence type="ECO:0000256" key="3">
    <source>
        <dbReference type="ARBA" id="ARBA00022801"/>
    </source>
</evidence>
<comment type="similarity">
    <text evidence="1">Belongs to the metallo-beta-lactamase superfamily.</text>
</comment>
<dbReference type="Proteomes" id="UP000184085">
    <property type="component" value="Unassembled WGS sequence"/>
</dbReference>
<accession>A0A1M4N266</accession>
<dbReference type="InterPro" id="IPR001279">
    <property type="entry name" value="Metallo-B-lactamas"/>
</dbReference>
<evidence type="ECO:0000259" key="6">
    <source>
        <dbReference type="SMART" id="SM00849"/>
    </source>
</evidence>
<name>A0A1M4N266_9RHOB</name>
<dbReference type="Gene3D" id="3.60.15.10">
    <property type="entry name" value="Ribonuclease Z/Hydroxyacylglutathione hydrolase-like"/>
    <property type="match status" value="1"/>
</dbReference>
<dbReference type="RefSeq" id="WP_072705830.1">
    <property type="nucleotide sequence ID" value="NZ_FMJB01000044.1"/>
</dbReference>
<dbReference type="GO" id="GO:0016787">
    <property type="term" value="F:hydrolase activity"/>
    <property type="evidence" value="ECO:0007669"/>
    <property type="project" value="UniProtKB-KW"/>
</dbReference>
<evidence type="ECO:0000256" key="2">
    <source>
        <dbReference type="ARBA" id="ARBA00022723"/>
    </source>
</evidence>
<dbReference type="GO" id="GO:0046872">
    <property type="term" value="F:metal ion binding"/>
    <property type="evidence" value="ECO:0007669"/>
    <property type="project" value="UniProtKB-KW"/>
</dbReference>
<keyword evidence="8" id="KW-1185">Reference proteome</keyword>
<feature type="domain" description="Metallo-beta-lactamase" evidence="6">
    <location>
        <begin position="92"/>
        <end position="297"/>
    </location>
</feature>
<dbReference type="PANTHER" id="PTHR42978:SF6">
    <property type="entry name" value="QUORUM-QUENCHING LACTONASE YTNP-RELATED"/>
    <property type="match status" value="1"/>
</dbReference>
<dbReference type="PROSITE" id="PS51318">
    <property type="entry name" value="TAT"/>
    <property type="match status" value="1"/>
</dbReference>
<keyword evidence="5" id="KW-0732">Signal</keyword>
<evidence type="ECO:0000256" key="1">
    <source>
        <dbReference type="ARBA" id="ARBA00007749"/>
    </source>
</evidence>
<dbReference type="EMBL" id="FMJB01000044">
    <property type="protein sequence ID" value="SCM67186.1"/>
    <property type="molecule type" value="Genomic_DNA"/>
</dbReference>
<evidence type="ECO:0000256" key="5">
    <source>
        <dbReference type="SAM" id="SignalP"/>
    </source>
</evidence>
<dbReference type="InterPro" id="IPR006311">
    <property type="entry name" value="TAT_signal"/>
</dbReference>
<feature type="chain" id="PRO_5009906720" evidence="5">
    <location>
        <begin position="23"/>
        <end position="324"/>
    </location>
</feature>
<evidence type="ECO:0000313" key="8">
    <source>
        <dbReference type="Proteomes" id="UP000184085"/>
    </source>
</evidence>